<proteinExistence type="predicted"/>
<dbReference type="EMBL" id="CM009308">
    <property type="protein sequence ID" value="PNS90056.1"/>
    <property type="molecule type" value="Genomic_DNA"/>
</dbReference>
<reference evidence="1 2" key="1">
    <citation type="journal article" date="2006" name="Science">
        <title>The genome of black cottonwood, Populus trichocarpa (Torr. &amp; Gray).</title>
        <authorList>
            <person name="Tuskan G.A."/>
            <person name="Difazio S."/>
            <person name="Jansson S."/>
            <person name="Bohlmann J."/>
            <person name="Grigoriev I."/>
            <person name="Hellsten U."/>
            <person name="Putnam N."/>
            <person name="Ralph S."/>
            <person name="Rombauts S."/>
            <person name="Salamov A."/>
            <person name="Schein J."/>
            <person name="Sterck L."/>
            <person name="Aerts A."/>
            <person name="Bhalerao R.R."/>
            <person name="Bhalerao R.P."/>
            <person name="Blaudez D."/>
            <person name="Boerjan W."/>
            <person name="Brun A."/>
            <person name="Brunner A."/>
            <person name="Busov V."/>
            <person name="Campbell M."/>
            <person name="Carlson J."/>
            <person name="Chalot M."/>
            <person name="Chapman J."/>
            <person name="Chen G.L."/>
            <person name="Cooper D."/>
            <person name="Coutinho P.M."/>
            <person name="Couturier J."/>
            <person name="Covert S."/>
            <person name="Cronk Q."/>
            <person name="Cunningham R."/>
            <person name="Davis J."/>
            <person name="Degroeve S."/>
            <person name="Dejardin A."/>
            <person name="Depamphilis C."/>
            <person name="Detter J."/>
            <person name="Dirks B."/>
            <person name="Dubchak I."/>
            <person name="Duplessis S."/>
            <person name="Ehlting J."/>
            <person name="Ellis B."/>
            <person name="Gendler K."/>
            <person name="Goodstein D."/>
            <person name="Gribskov M."/>
            <person name="Grimwood J."/>
            <person name="Groover A."/>
            <person name="Gunter L."/>
            <person name="Hamberger B."/>
            <person name="Heinze B."/>
            <person name="Helariutta Y."/>
            <person name="Henrissat B."/>
            <person name="Holligan D."/>
            <person name="Holt R."/>
            <person name="Huang W."/>
            <person name="Islam-Faridi N."/>
            <person name="Jones S."/>
            <person name="Jones-Rhoades M."/>
            <person name="Jorgensen R."/>
            <person name="Joshi C."/>
            <person name="Kangasjarvi J."/>
            <person name="Karlsson J."/>
            <person name="Kelleher C."/>
            <person name="Kirkpatrick R."/>
            <person name="Kirst M."/>
            <person name="Kohler A."/>
            <person name="Kalluri U."/>
            <person name="Larimer F."/>
            <person name="Leebens-Mack J."/>
            <person name="Leple J.C."/>
            <person name="Locascio P."/>
            <person name="Lou Y."/>
            <person name="Lucas S."/>
            <person name="Martin F."/>
            <person name="Montanini B."/>
            <person name="Napoli C."/>
            <person name="Nelson D.R."/>
            <person name="Nelson C."/>
            <person name="Nieminen K."/>
            <person name="Nilsson O."/>
            <person name="Pereda V."/>
            <person name="Peter G."/>
            <person name="Philippe R."/>
            <person name="Pilate G."/>
            <person name="Poliakov A."/>
            <person name="Razumovskaya J."/>
            <person name="Richardson P."/>
            <person name="Rinaldi C."/>
            <person name="Ritland K."/>
            <person name="Rouze P."/>
            <person name="Ryaboy D."/>
            <person name="Schmutz J."/>
            <person name="Schrader J."/>
            <person name="Segerman B."/>
            <person name="Shin H."/>
            <person name="Siddiqui A."/>
            <person name="Sterky F."/>
            <person name="Terry A."/>
            <person name="Tsai C.J."/>
            <person name="Uberbacher E."/>
            <person name="Unneberg P."/>
            <person name="Vahala J."/>
            <person name="Wall K."/>
            <person name="Wessler S."/>
            <person name="Yang G."/>
            <person name="Yin T."/>
            <person name="Douglas C."/>
            <person name="Marra M."/>
            <person name="Sandberg G."/>
            <person name="Van de Peer Y."/>
            <person name="Rokhsar D."/>
        </authorList>
    </citation>
    <scope>NUCLEOTIDE SEQUENCE [LARGE SCALE GENOMIC DNA]</scope>
    <source>
        <strain evidence="2">cv. Nisqually</strain>
        <strain evidence="1">Nisqually-1</strain>
    </source>
</reference>
<dbReference type="AlphaFoldDB" id="A0A2K1WNG1"/>
<gene>
    <name evidence="1" type="ORF">POPTR_019G024300</name>
</gene>
<sequence length="64" mass="7683">MSIEVQWQILPIEHLGLAAIRSFYSRSHSLCHYNFFISIHSLYVLQNKICFCFLIELYSIRYII</sequence>
<evidence type="ECO:0000313" key="1">
    <source>
        <dbReference type="EMBL" id="PNS90055.1"/>
    </source>
</evidence>
<accession>A0A2K1WNG1</accession>
<evidence type="ECO:0000313" key="2">
    <source>
        <dbReference type="Proteomes" id="UP000006729"/>
    </source>
</evidence>
<dbReference type="Proteomes" id="UP000006729">
    <property type="component" value="Chromosome 19"/>
</dbReference>
<protein>
    <submittedName>
        <fullName evidence="1">Uncharacterized protein</fullName>
    </submittedName>
</protein>
<name>A0A2K1WNG1_POPTR</name>
<keyword evidence="2" id="KW-1185">Reference proteome</keyword>
<dbReference type="EMBL" id="CM009308">
    <property type="protein sequence ID" value="PNS90055.1"/>
    <property type="molecule type" value="Genomic_DNA"/>
</dbReference>
<dbReference type="InParanoid" id="A0A2K1WNG1"/>
<reference evidence="1" key="2">
    <citation type="submission" date="2017-07" db="EMBL/GenBank/DDBJ databases">
        <title>WGS assembly of Populus trichocarpa.</title>
        <authorList>
            <person name="Tuskan G."/>
            <person name="Difazio S."/>
            <person name="Jansson S."/>
            <person name="Bohlmann J."/>
            <person name="Grigoriev I."/>
            <person name="Hellsten U."/>
            <person name="Putnam N."/>
            <person name="Ralph S."/>
            <person name="Rombauts S."/>
            <person name="Salamov A."/>
            <person name="Schein J."/>
            <person name="Sterck L."/>
            <person name="Aerts A."/>
            <person name="Bhalerao R."/>
            <person name="Bhalerao R."/>
            <person name="Blaudez D."/>
            <person name="Boerjan W."/>
            <person name="Brun A."/>
            <person name="Brunner A."/>
            <person name="Busov V."/>
            <person name="Campbell M."/>
            <person name="Carlson J."/>
            <person name="Chalot M."/>
            <person name="Chapman J."/>
            <person name="Chen G."/>
            <person name="Cooper D."/>
            <person name="Coutinho P."/>
            <person name="Couturier J."/>
            <person name="Covert S."/>
            <person name="Cronk Q."/>
            <person name="Cunningham R."/>
            <person name="Davis J."/>
            <person name="Degroeve S."/>
            <person name="Dejardin A."/>
            <person name="Depamphilis C."/>
            <person name="Detter J."/>
            <person name="Dirks B."/>
            <person name="Dubchak I."/>
            <person name="Duplessis S."/>
            <person name="Ehlting J."/>
            <person name="Ellis B."/>
            <person name="Gendler K."/>
            <person name="Goodstein D."/>
            <person name="Gribskov M."/>
            <person name="Grimwood J."/>
            <person name="Groover A."/>
            <person name="Gunter L."/>
            <person name="Hamberger B."/>
            <person name="Heinze B."/>
            <person name="Helariutta Y."/>
            <person name="Henrissat B."/>
            <person name="Holligan D."/>
            <person name="Holt R."/>
            <person name="Huang W."/>
            <person name="Islam-Faridi N."/>
            <person name="Jones S."/>
            <person name="Jones-Rhoades M."/>
            <person name="Jorgensen R."/>
            <person name="Joshi C."/>
            <person name="Kangasjarvi J."/>
            <person name="Karlsson J."/>
            <person name="Kelleher C."/>
            <person name="Kirkpatrick R."/>
            <person name="Kirst M."/>
            <person name="Kohler A."/>
            <person name="Kalluri U."/>
            <person name="Larimer F."/>
            <person name="Leebens-Mack J."/>
            <person name="Leple J."/>
            <person name="Locascio P."/>
            <person name="Lou Y."/>
            <person name="Lucas S."/>
            <person name="Martin F."/>
            <person name="Montanini B."/>
            <person name="Napoli C."/>
            <person name="Nelson D."/>
            <person name="Nelson C."/>
            <person name="Nieminen K."/>
            <person name="Nilsson O."/>
            <person name="Pereda V."/>
            <person name="Peter G."/>
            <person name="Philippe R."/>
            <person name="Pilate G."/>
            <person name="Poliakov A."/>
            <person name="Razumovskaya J."/>
            <person name="Richardson P."/>
            <person name="Rinaldi C."/>
            <person name="Ritland K."/>
            <person name="Rouze P."/>
            <person name="Ryaboy D."/>
            <person name="Schmutz J."/>
            <person name="Schrader J."/>
            <person name="Segerman B."/>
            <person name="Shin H."/>
            <person name="Siddiqui A."/>
            <person name="Sterky F."/>
            <person name="Terry A."/>
            <person name="Tsai C."/>
            <person name="Uberbacher E."/>
            <person name="Unneberg P."/>
            <person name="Vahala J."/>
            <person name="Wall K."/>
            <person name="Wessler S."/>
            <person name="Yang G."/>
            <person name="Yin T."/>
            <person name="Douglas C."/>
            <person name="Marra M."/>
            <person name="Sandberg G."/>
            <person name="Van De Peer Y."/>
            <person name="Rokhsar D."/>
        </authorList>
    </citation>
    <scope>NUCLEOTIDE SEQUENCE</scope>
    <source>
        <strain evidence="1">Nisqually-1</strain>
    </source>
</reference>
<organism evidence="1 2">
    <name type="scientific">Populus trichocarpa</name>
    <name type="common">Western balsam poplar</name>
    <name type="synonym">Populus balsamifera subsp. trichocarpa</name>
    <dbReference type="NCBI Taxonomy" id="3694"/>
    <lineage>
        <taxon>Eukaryota</taxon>
        <taxon>Viridiplantae</taxon>
        <taxon>Streptophyta</taxon>
        <taxon>Embryophyta</taxon>
        <taxon>Tracheophyta</taxon>
        <taxon>Spermatophyta</taxon>
        <taxon>Magnoliopsida</taxon>
        <taxon>eudicotyledons</taxon>
        <taxon>Gunneridae</taxon>
        <taxon>Pentapetalae</taxon>
        <taxon>rosids</taxon>
        <taxon>fabids</taxon>
        <taxon>Malpighiales</taxon>
        <taxon>Salicaceae</taxon>
        <taxon>Saliceae</taxon>
        <taxon>Populus</taxon>
    </lineage>
</organism>